<dbReference type="AlphaFoldDB" id="A0A9P5YBK5"/>
<gene>
    <name evidence="1" type="ORF">BDZ94DRAFT_1252402</name>
</gene>
<evidence type="ECO:0000313" key="1">
    <source>
        <dbReference type="EMBL" id="KAF9465853.1"/>
    </source>
</evidence>
<dbReference type="EMBL" id="MU150244">
    <property type="protein sequence ID" value="KAF9465853.1"/>
    <property type="molecule type" value="Genomic_DNA"/>
</dbReference>
<dbReference type="Proteomes" id="UP000807353">
    <property type="component" value="Unassembled WGS sequence"/>
</dbReference>
<evidence type="ECO:0000313" key="2">
    <source>
        <dbReference type="Proteomes" id="UP000807353"/>
    </source>
</evidence>
<keyword evidence="2" id="KW-1185">Reference proteome</keyword>
<accession>A0A9P5YBK5</accession>
<protein>
    <submittedName>
        <fullName evidence="1">Uncharacterized protein</fullName>
    </submittedName>
</protein>
<proteinExistence type="predicted"/>
<comment type="caution">
    <text evidence="1">The sequence shown here is derived from an EMBL/GenBank/DDBJ whole genome shotgun (WGS) entry which is preliminary data.</text>
</comment>
<organism evidence="1 2">
    <name type="scientific">Collybia nuda</name>
    <dbReference type="NCBI Taxonomy" id="64659"/>
    <lineage>
        <taxon>Eukaryota</taxon>
        <taxon>Fungi</taxon>
        <taxon>Dikarya</taxon>
        <taxon>Basidiomycota</taxon>
        <taxon>Agaricomycotina</taxon>
        <taxon>Agaricomycetes</taxon>
        <taxon>Agaricomycetidae</taxon>
        <taxon>Agaricales</taxon>
        <taxon>Tricholomatineae</taxon>
        <taxon>Clitocybaceae</taxon>
        <taxon>Collybia</taxon>
    </lineage>
</organism>
<reference evidence="1" key="1">
    <citation type="submission" date="2020-11" db="EMBL/GenBank/DDBJ databases">
        <authorList>
            <consortium name="DOE Joint Genome Institute"/>
            <person name="Ahrendt S."/>
            <person name="Riley R."/>
            <person name="Andreopoulos W."/>
            <person name="Labutti K."/>
            <person name="Pangilinan J."/>
            <person name="Ruiz-Duenas F.J."/>
            <person name="Barrasa J.M."/>
            <person name="Sanchez-Garcia M."/>
            <person name="Camarero S."/>
            <person name="Miyauchi S."/>
            <person name="Serrano A."/>
            <person name="Linde D."/>
            <person name="Babiker R."/>
            <person name="Drula E."/>
            <person name="Ayuso-Fernandez I."/>
            <person name="Pacheco R."/>
            <person name="Padilla G."/>
            <person name="Ferreira P."/>
            <person name="Barriuso J."/>
            <person name="Kellner H."/>
            <person name="Castanera R."/>
            <person name="Alfaro M."/>
            <person name="Ramirez L."/>
            <person name="Pisabarro A.G."/>
            <person name="Kuo A."/>
            <person name="Tritt A."/>
            <person name="Lipzen A."/>
            <person name="He G."/>
            <person name="Yan M."/>
            <person name="Ng V."/>
            <person name="Cullen D."/>
            <person name="Martin F."/>
            <person name="Rosso M.-N."/>
            <person name="Henrissat B."/>
            <person name="Hibbett D."/>
            <person name="Martinez A.T."/>
            <person name="Grigoriev I.V."/>
        </authorList>
    </citation>
    <scope>NUCLEOTIDE SEQUENCE</scope>
    <source>
        <strain evidence="1">CBS 247.69</strain>
    </source>
</reference>
<sequence length="51" mass="6052">MRGERFECNDCFNFCDCLNTESSKIQTKVFYTMETCKLERVSNILKQQCES</sequence>
<name>A0A9P5YBK5_9AGAR</name>